<dbReference type="InterPro" id="IPR059025">
    <property type="entry name" value="STB6_N"/>
</dbReference>
<evidence type="ECO:0000313" key="4">
    <source>
        <dbReference type="EMBL" id="KAL1407262.1"/>
    </source>
</evidence>
<proteinExistence type="predicted"/>
<dbReference type="Pfam" id="PF25995">
    <property type="entry name" value="STB6_N"/>
    <property type="match status" value="1"/>
</dbReference>
<feature type="region of interest" description="Disordered" evidence="2">
    <location>
        <begin position="693"/>
        <end position="837"/>
    </location>
</feature>
<feature type="region of interest" description="Disordered" evidence="2">
    <location>
        <begin position="1"/>
        <end position="105"/>
    </location>
</feature>
<feature type="compositionally biased region" description="Low complexity" evidence="2">
    <location>
        <begin position="349"/>
        <end position="358"/>
    </location>
</feature>
<keyword evidence="1" id="KW-0175">Coiled coil</keyword>
<protein>
    <recommendedName>
        <fullName evidence="3">STB6-like N-terminal domain-containing protein</fullName>
    </recommendedName>
</protein>
<dbReference type="PANTHER" id="PTHR31011">
    <property type="entry name" value="PROTEIN STB2-RELATED"/>
    <property type="match status" value="1"/>
</dbReference>
<evidence type="ECO:0000256" key="2">
    <source>
        <dbReference type="SAM" id="MobiDB-lite"/>
    </source>
</evidence>
<feature type="compositionally biased region" description="Low complexity" evidence="2">
    <location>
        <begin position="17"/>
        <end position="31"/>
    </location>
</feature>
<dbReference type="RefSeq" id="XP_069207206.1">
    <property type="nucleotide sequence ID" value="XM_069355135.1"/>
</dbReference>
<feature type="compositionally biased region" description="Low complexity" evidence="2">
    <location>
        <begin position="298"/>
        <end position="310"/>
    </location>
</feature>
<sequence length="1062" mass="114161">MGAGEGARAALDHVAGPTSTSSSPPDTSTITLNSPPVLDPAAARMPTPLPVPVPAPPRSLPTSPGAHTPLQTPTHATHAAAAAAASPSSVRSSPGPTQRGPALLIPTDRPLDELEETWLPRLGRGRLRVAAEIRLQGYALYGIRSWDLSRTHWALTIATYTGKVSELISCYVLTAPPDMPEDKAQAEVGAAVKALTAEVKGLVRQTEHGTIIVASPIVYGQEVSPILVGDLREAWPYLVLNTGLRRLGCGGRAAMGMDLPVPPVQRKFYESYRVPFSADPTLAAGGTGRTGSPPPATSPTQATMSINGNGHTHGNGNGHGHASASSPPPGRTPLTVSTKGHGHGHSHSHSQSMSSPGSALSPGNHSSQTVLSSAIMLNVVDLVKLIQGALALWGLYGAQHEDGPELDGLFCDETKAAIFEWRRVMGMDESGGALALENETSGGCIDAKTLSTLLSSVTSVRYQLATMGVDKLPRDPFKSTRRFLAVLRSTLQQYHQNVPPYLSVSTIRKVGECYVDARKTHATDALKVHKFLLSGVASATSTLSAGLKGGNNDDSTPLRKREQHLRFRGEGDAECGLGLIVPDNQVGPAAAPDVITSDLDAYTKGILKTREKDWDTMGARRIAELWSGALVHEAGEVGRHHSRLRGAFTRRGWSARDESEEDAPGAIGATFKGMTTRTGAALKGGFGLVNRLQHETSDSDGGGGNKTSKRSNVPTVVEPDEHTMSRSPSPSVPLGLGRDRSHLDLPHSPSPSQSRHSASTGAGLRQSTSPLSDLSEGDGSRPSTSKAVHDAGDSSRWRPPSTIERSHSAIPLSPLGRAGSAETGRTGATGRQPNWASVWRPFAMERTASDGADVTLDENGHEWDVTNPSGTGKRQFLDGHIEDAGGIVIPNRKKLLRRSSLKEPKSEYAEMRIKAADHLLIDVEMCAVVWELRKREKKLAQRVEDMKGLEKSSFLGTQTFFDGIKTRRERLDALENEARTLRNELSRATNEDIDEDQDLERESERIVFKLSEDTNSNEVAWGLRELERTYEQMGGGQRKWEAERRKVEGTGAEVKRSWWRLW</sequence>
<dbReference type="Proteomes" id="UP001565368">
    <property type="component" value="Unassembled WGS sequence"/>
</dbReference>
<feature type="compositionally biased region" description="Pro residues" evidence="2">
    <location>
        <begin position="47"/>
        <end position="59"/>
    </location>
</feature>
<feature type="region of interest" description="Disordered" evidence="2">
    <location>
        <begin position="280"/>
        <end position="366"/>
    </location>
</feature>
<feature type="coiled-coil region" evidence="1">
    <location>
        <begin position="964"/>
        <end position="991"/>
    </location>
</feature>
<dbReference type="PANTHER" id="PTHR31011:SF2">
    <property type="entry name" value="PROTEIN STB2-RELATED"/>
    <property type="match status" value="1"/>
</dbReference>
<feature type="compositionally biased region" description="Low complexity" evidence="2">
    <location>
        <begin position="60"/>
        <end position="97"/>
    </location>
</feature>
<organism evidence="4 5">
    <name type="scientific">Vanrija albida</name>
    <dbReference type="NCBI Taxonomy" id="181172"/>
    <lineage>
        <taxon>Eukaryota</taxon>
        <taxon>Fungi</taxon>
        <taxon>Dikarya</taxon>
        <taxon>Basidiomycota</taxon>
        <taxon>Agaricomycotina</taxon>
        <taxon>Tremellomycetes</taxon>
        <taxon>Trichosporonales</taxon>
        <taxon>Trichosporonaceae</taxon>
        <taxon>Vanrija</taxon>
    </lineage>
</organism>
<feature type="compositionally biased region" description="Basic and acidic residues" evidence="2">
    <location>
        <begin position="787"/>
        <end position="796"/>
    </location>
</feature>
<comment type="caution">
    <text evidence="4">The sequence shown here is derived from an EMBL/GenBank/DDBJ whole genome shotgun (WGS) entry which is preliminary data.</text>
</comment>
<accession>A0ABR3PXU3</accession>
<evidence type="ECO:0000313" key="5">
    <source>
        <dbReference type="Proteomes" id="UP001565368"/>
    </source>
</evidence>
<dbReference type="GeneID" id="95987723"/>
<evidence type="ECO:0000259" key="3">
    <source>
        <dbReference type="Pfam" id="PF25995"/>
    </source>
</evidence>
<name>A0ABR3PXU3_9TREE</name>
<dbReference type="InterPro" id="IPR038919">
    <property type="entry name" value="STB2/STB2"/>
</dbReference>
<dbReference type="EMBL" id="JBBXJM010000005">
    <property type="protein sequence ID" value="KAL1407262.1"/>
    <property type="molecule type" value="Genomic_DNA"/>
</dbReference>
<gene>
    <name evidence="4" type="ORF">Q8F55_006680</name>
</gene>
<feature type="domain" description="STB6-like N-terminal" evidence="3">
    <location>
        <begin position="129"/>
        <end position="247"/>
    </location>
</feature>
<feature type="compositionally biased region" description="Low complexity" evidence="2">
    <location>
        <begin position="746"/>
        <end position="759"/>
    </location>
</feature>
<reference evidence="4 5" key="1">
    <citation type="submission" date="2023-08" db="EMBL/GenBank/DDBJ databases">
        <title>Annotated Genome Sequence of Vanrija albida AlHP1.</title>
        <authorList>
            <person name="Herzog R."/>
        </authorList>
    </citation>
    <scope>NUCLEOTIDE SEQUENCE [LARGE SCALE GENOMIC DNA]</scope>
    <source>
        <strain evidence="4 5">AlHP1</strain>
    </source>
</reference>
<keyword evidence="5" id="KW-1185">Reference proteome</keyword>
<evidence type="ECO:0000256" key="1">
    <source>
        <dbReference type="SAM" id="Coils"/>
    </source>
</evidence>